<dbReference type="PANTHER" id="PTHR31973:SF189">
    <property type="entry name" value="TRANSPOSASE, MUDR, PLANT, MULE TRANSPOSASE DOMAIN PROTEIN-RELATED"/>
    <property type="match status" value="1"/>
</dbReference>
<proteinExistence type="predicted"/>
<dbReference type="Proteomes" id="UP000824120">
    <property type="component" value="Chromosome 7"/>
</dbReference>
<protein>
    <recommendedName>
        <fullName evidence="3">MULE transposase domain-containing protein</fullName>
    </recommendedName>
</protein>
<dbReference type="PANTHER" id="PTHR31973">
    <property type="entry name" value="POLYPROTEIN, PUTATIVE-RELATED"/>
    <property type="match status" value="1"/>
</dbReference>
<keyword evidence="2" id="KW-1185">Reference proteome</keyword>
<evidence type="ECO:0000313" key="2">
    <source>
        <dbReference type="Proteomes" id="UP000824120"/>
    </source>
</evidence>
<dbReference type="EMBL" id="JACXVP010000007">
    <property type="protein sequence ID" value="KAG5596988.1"/>
    <property type="molecule type" value="Genomic_DNA"/>
</dbReference>
<organism evidence="1 2">
    <name type="scientific">Solanum commersonii</name>
    <name type="common">Commerson's wild potato</name>
    <name type="synonym">Commerson's nightshade</name>
    <dbReference type="NCBI Taxonomy" id="4109"/>
    <lineage>
        <taxon>Eukaryota</taxon>
        <taxon>Viridiplantae</taxon>
        <taxon>Streptophyta</taxon>
        <taxon>Embryophyta</taxon>
        <taxon>Tracheophyta</taxon>
        <taxon>Spermatophyta</taxon>
        <taxon>Magnoliopsida</taxon>
        <taxon>eudicotyledons</taxon>
        <taxon>Gunneridae</taxon>
        <taxon>Pentapetalae</taxon>
        <taxon>asterids</taxon>
        <taxon>lamiids</taxon>
        <taxon>Solanales</taxon>
        <taxon>Solanaceae</taxon>
        <taxon>Solanoideae</taxon>
        <taxon>Solaneae</taxon>
        <taxon>Solanum</taxon>
    </lineage>
</organism>
<comment type="caution">
    <text evidence="1">The sequence shown here is derived from an EMBL/GenBank/DDBJ whole genome shotgun (WGS) entry which is preliminary data.</text>
</comment>
<sequence length="95" mass="10701">MTTTCLRPMHKSLSNPIPKVILDGTFLKGICKGMMLVALGQDFMNSFYPLAWTIRSLDLKDGAKITFISAYAKDVVDKVLPEAQHRYCVRHIKSN</sequence>
<name>A0A9J5YCH5_SOLCO</name>
<evidence type="ECO:0000313" key="1">
    <source>
        <dbReference type="EMBL" id="KAG5596988.1"/>
    </source>
</evidence>
<gene>
    <name evidence="1" type="ORF">H5410_038220</name>
</gene>
<evidence type="ECO:0008006" key="3">
    <source>
        <dbReference type="Google" id="ProtNLM"/>
    </source>
</evidence>
<reference evidence="1 2" key="1">
    <citation type="submission" date="2020-09" db="EMBL/GenBank/DDBJ databases">
        <title>De no assembly of potato wild relative species, Solanum commersonii.</title>
        <authorList>
            <person name="Cho K."/>
        </authorList>
    </citation>
    <scope>NUCLEOTIDE SEQUENCE [LARGE SCALE GENOMIC DNA]</scope>
    <source>
        <strain evidence="1">LZ3.2</strain>
        <tissue evidence="1">Leaf</tissue>
    </source>
</reference>
<dbReference type="AlphaFoldDB" id="A0A9J5YCH5"/>
<accession>A0A9J5YCH5</accession>
<dbReference type="OrthoDB" id="1300239at2759"/>